<accession>A0A819KDK0</accession>
<evidence type="ECO:0000313" key="1">
    <source>
        <dbReference type="EMBL" id="CAF3945957.1"/>
    </source>
</evidence>
<sequence>MNKSTERSICYYCKKITKNLWNYVSNIDCSDTFTLICQYDQRNEDVYIESPFDILYKLKTKSKQKYQKSVMLWDSISYKRLFLKQSSIFIDELYTKLIRTIVTEQTVKELGDL</sequence>
<dbReference type="AlphaFoldDB" id="A0A819KDK0"/>
<protein>
    <submittedName>
        <fullName evidence="1">Uncharacterized protein</fullName>
    </submittedName>
</protein>
<comment type="caution">
    <text evidence="1">The sequence shown here is derived from an EMBL/GenBank/DDBJ whole genome shotgun (WGS) entry which is preliminary data.</text>
</comment>
<dbReference type="Proteomes" id="UP000663836">
    <property type="component" value="Unassembled WGS sequence"/>
</dbReference>
<proteinExistence type="predicted"/>
<organism evidence="1 2">
    <name type="scientific">Rotaria sordida</name>
    <dbReference type="NCBI Taxonomy" id="392033"/>
    <lineage>
        <taxon>Eukaryota</taxon>
        <taxon>Metazoa</taxon>
        <taxon>Spiralia</taxon>
        <taxon>Gnathifera</taxon>
        <taxon>Rotifera</taxon>
        <taxon>Eurotatoria</taxon>
        <taxon>Bdelloidea</taxon>
        <taxon>Philodinida</taxon>
        <taxon>Philodinidae</taxon>
        <taxon>Rotaria</taxon>
    </lineage>
</organism>
<evidence type="ECO:0000313" key="2">
    <source>
        <dbReference type="Proteomes" id="UP000663836"/>
    </source>
</evidence>
<dbReference type="EMBL" id="CAJOBD010003402">
    <property type="protein sequence ID" value="CAF3945957.1"/>
    <property type="molecule type" value="Genomic_DNA"/>
</dbReference>
<name>A0A819KDK0_9BILA</name>
<reference evidence="1" key="1">
    <citation type="submission" date="2021-02" db="EMBL/GenBank/DDBJ databases">
        <authorList>
            <person name="Nowell W R."/>
        </authorList>
    </citation>
    <scope>NUCLEOTIDE SEQUENCE</scope>
</reference>
<gene>
    <name evidence="1" type="ORF">JBS370_LOCUS23267</name>
</gene>